<feature type="domain" description="GYF" evidence="2">
    <location>
        <begin position="6"/>
        <end position="52"/>
    </location>
</feature>
<dbReference type="Pfam" id="PF10947">
    <property type="entry name" value="DUF2628"/>
    <property type="match status" value="1"/>
</dbReference>
<dbReference type="Pfam" id="PF14237">
    <property type="entry name" value="GYF_2"/>
    <property type="match status" value="1"/>
</dbReference>
<evidence type="ECO:0000313" key="3">
    <source>
        <dbReference type="EMBL" id="OWR33702.1"/>
    </source>
</evidence>
<evidence type="ECO:0000313" key="4">
    <source>
        <dbReference type="Proteomes" id="UP000197904"/>
    </source>
</evidence>
<feature type="transmembrane region" description="Helical" evidence="1">
    <location>
        <begin position="157"/>
        <end position="178"/>
    </location>
</feature>
<sequence>MQDAQWWYANSRQSEGPVDLAGLRRLQQDGTVNARTLLWREGMASWRPLAELDPSLAPDRPSPPPVEPVHADAGSVAAVIDPSDPYRAPAAAPAIVAAPAAAPALEDDIALYAAVVGGNFPIYRQRWRLDQGVAGGSGTWHWPAFLIGVIWMVYRRMYTLAAIWAGMLVFFSIAEALLGVPEGVSMVITLVINTLAAVYANRWYLAHCQREIARARALAGNDQARLRSELAARGDTNAPGAAMVAIVVVAMMLVGQAMAG</sequence>
<keyword evidence="1" id="KW-0472">Membrane</keyword>
<dbReference type="InterPro" id="IPR025640">
    <property type="entry name" value="GYF_2"/>
</dbReference>
<dbReference type="Proteomes" id="UP000197904">
    <property type="component" value="Unassembled WGS sequence"/>
</dbReference>
<name>A0A246KYP1_9GAMM</name>
<dbReference type="EMBL" id="NIXP01000071">
    <property type="protein sequence ID" value="OWR33702.1"/>
    <property type="molecule type" value="Genomic_DNA"/>
</dbReference>
<evidence type="ECO:0000259" key="2">
    <source>
        <dbReference type="Pfam" id="PF14237"/>
    </source>
</evidence>
<accession>A0A246KYP1</accession>
<protein>
    <recommendedName>
        <fullName evidence="2">GYF domain-containing protein</fullName>
    </recommendedName>
</protein>
<keyword evidence="1" id="KW-1133">Transmembrane helix</keyword>
<dbReference type="RefSeq" id="WP_049470721.1">
    <property type="nucleotide sequence ID" value="NZ_JBJMAE010000008.1"/>
</dbReference>
<dbReference type="AlphaFoldDB" id="A0A246KYP1"/>
<dbReference type="InterPro" id="IPR024399">
    <property type="entry name" value="DUF2628"/>
</dbReference>
<feature type="transmembrane region" description="Helical" evidence="1">
    <location>
        <begin position="240"/>
        <end position="259"/>
    </location>
</feature>
<organism evidence="3 4">
    <name type="scientific">Stenotrophomonas pavanii</name>
    <dbReference type="NCBI Taxonomy" id="487698"/>
    <lineage>
        <taxon>Bacteria</taxon>
        <taxon>Pseudomonadati</taxon>
        <taxon>Pseudomonadota</taxon>
        <taxon>Gammaproteobacteria</taxon>
        <taxon>Lysobacterales</taxon>
        <taxon>Lysobacteraceae</taxon>
        <taxon>Stenotrophomonas</taxon>
    </lineage>
</organism>
<keyword evidence="1" id="KW-0812">Transmembrane</keyword>
<proteinExistence type="predicted"/>
<comment type="caution">
    <text evidence="3">The sequence shown here is derived from an EMBL/GenBank/DDBJ whole genome shotgun (WGS) entry which is preliminary data.</text>
</comment>
<gene>
    <name evidence="3" type="ORF">CEE55_10460</name>
</gene>
<evidence type="ECO:0000256" key="1">
    <source>
        <dbReference type="SAM" id="Phobius"/>
    </source>
</evidence>
<feature type="transmembrane region" description="Helical" evidence="1">
    <location>
        <begin position="184"/>
        <end position="205"/>
    </location>
</feature>
<reference evidence="3 4" key="1">
    <citation type="submission" date="2017-06" db="EMBL/GenBank/DDBJ databases">
        <authorList>
            <person name="Kim H.J."/>
            <person name="Triplett B.A."/>
        </authorList>
    </citation>
    <scope>NUCLEOTIDE SEQUENCE [LARGE SCALE GENOMIC DNA]</scope>
    <source>
        <strain evidence="3 4">S18795</strain>
    </source>
</reference>